<proteinExistence type="predicted"/>
<protein>
    <submittedName>
        <fullName evidence="1">Uncharacterized protein</fullName>
    </submittedName>
</protein>
<name>A0ACD5XFT6_AVESA</name>
<reference evidence="1" key="1">
    <citation type="submission" date="2021-05" db="EMBL/GenBank/DDBJ databases">
        <authorList>
            <person name="Scholz U."/>
            <person name="Mascher M."/>
            <person name="Fiebig A."/>
        </authorList>
    </citation>
    <scope>NUCLEOTIDE SEQUENCE [LARGE SCALE GENOMIC DNA]</scope>
</reference>
<reference evidence="1" key="2">
    <citation type="submission" date="2025-09" db="UniProtKB">
        <authorList>
            <consortium name="EnsemblPlants"/>
        </authorList>
    </citation>
    <scope>IDENTIFICATION</scope>
</reference>
<organism evidence="1 2">
    <name type="scientific">Avena sativa</name>
    <name type="common">Oat</name>
    <dbReference type="NCBI Taxonomy" id="4498"/>
    <lineage>
        <taxon>Eukaryota</taxon>
        <taxon>Viridiplantae</taxon>
        <taxon>Streptophyta</taxon>
        <taxon>Embryophyta</taxon>
        <taxon>Tracheophyta</taxon>
        <taxon>Spermatophyta</taxon>
        <taxon>Magnoliopsida</taxon>
        <taxon>Liliopsida</taxon>
        <taxon>Poales</taxon>
        <taxon>Poaceae</taxon>
        <taxon>BOP clade</taxon>
        <taxon>Pooideae</taxon>
        <taxon>Poodae</taxon>
        <taxon>Poeae</taxon>
        <taxon>Poeae Chloroplast Group 1 (Aveneae type)</taxon>
        <taxon>Aveninae</taxon>
        <taxon>Avena</taxon>
    </lineage>
</organism>
<dbReference type="EnsemblPlants" id="AVESA.00010b.r2.4DG0786640.1">
    <property type="protein sequence ID" value="AVESA.00010b.r2.4DG0786640.1.CDS"/>
    <property type="gene ID" value="AVESA.00010b.r2.4DG0786640"/>
</dbReference>
<sequence length="461" mass="49947">MLKSAMRCLTLRASSGPPPATPLSLELYKAHTRLSLPAAVCLTHKDKEPRLPLSRQEEKGEGKVHTMETSGVSNGGSTQGKTIKCKAAVAWGPSEPLVMQEVEVAPPERMEVRIKVLFTSICHTDLSFWKGENELQRRFPRILGHEAAGVVESVGEGVEDLVPGDHVVPIFNGECGACAYCESTVTNLCKSARVDAFKSTMTLDNVTRFSVVDQSTGTRQPVYHFLNTSTFAEYTVLDSACAVKINPAAPLEKMCLLSCGISTGVGAAWNTANVSKGSTVAIFGLGAVGLAVAEGARLRGAAKIIGVDINPEKFTKGKEMGITDFVNSKTCGKPVHEVIKEMTDGGVDYGFECTGNLDVLRETFVSTHDGWGLTVMLGIHPTPRMLPLHPMELFDGRRIVGCTFGDFKGKTQLPLLVDQCINGEVKINFDGFITHEMPFSEIREAFRLLEEGKSLRCVLRL</sequence>
<evidence type="ECO:0000313" key="1">
    <source>
        <dbReference type="EnsemblPlants" id="AVESA.00010b.r2.4DG0786640.1.CDS"/>
    </source>
</evidence>
<keyword evidence="2" id="KW-1185">Reference proteome</keyword>
<accession>A0ACD5XFT6</accession>
<dbReference type="Proteomes" id="UP001732700">
    <property type="component" value="Chromosome 4D"/>
</dbReference>
<evidence type="ECO:0000313" key="2">
    <source>
        <dbReference type="Proteomes" id="UP001732700"/>
    </source>
</evidence>